<proteinExistence type="inferred from homology"/>
<keyword evidence="10" id="KW-1185">Reference proteome</keyword>
<comment type="similarity">
    <text evidence="7">Belongs to the binding-protein-dependent transport system permease family.</text>
</comment>
<evidence type="ECO:0000313" key="10">
    <source>
        <dbReference type="Proteomes" id="UP001410795"/>
    </source>
</evidence>
<feature type="domain" description="ABC transmembrane type-1" evidence="8">
    <location>
        <begin position="96"/>
        <end position="281"/>
    </location>
</feature>
<dbReference type="SUPFAM" id="SSF161098">
    <property type="entry name" value="MetI-like"/>
    <property type="match status" value="1"/>
</dbReference>
<evidence type="ECO:0000256" key="3">
    <source>
        <dbReference type="ARBA" id="ARBA00022475"/>
    </source>
</evidence>
<keyword evidence="6 7" id="KW-0472">Membrane</keyword>
<feature type="transmembrane region" description="Helical" evidence="7">
    <location>
        <begin position="96"/>
        <end position="124"/>
    </location>
</feature>
<feature type="transmembrane region" description="Helical" evidence="7">
    <location>
        <begin position="213"/>
        <end position="237"/>
    </location>
</feature>
<dbReference type="PANTHER" id="PTHR43386:SF1">
    <property type="entry name" value="D,D-DIPEPTIDE TRANSPORT SYSTEM PERMEASE PROTEIN DDPC-RELATED"/>
    <property type="match status" value="1"/>
</dbReference>
<evidence type="ECO:0000256" key="4">
    <source>
        <dbReference type="ARBA" id="ARBA00022692"/>
    </source>
</evidence>
<dbReference type="CDD" id="cd06261">
    <property type="entry name" value="TM_PBP2"/>
    <property type="match status" value="1"/>
</dbReference>
<feature type="transmembrane region" description="Helical" evidence="7">
    <location>
        <begin position="131"/>
        <end position="152"/>
    </location>
</feature>
<name>A0ABP7BUG9_9MICO</name>
<organism evidence="9 10">
    <name type="scientific">Microbacterium marinilacus</name>
    <dbReference type="NCBI Taxonomy" id="415209"/>
    <lineage>
        <taxon>Bacteria</taxon>
        <taxon>Bacillati</taxon>
        <taxon>Actinomycetota</taxon>
        <taxon>Actinomycetes</taxon>
        <taxon>Micrococcales</taxon>
        <taxon>Microbacteriaceae</taxon>
        <taxon>Microbacterium</taxon>
    </lineage>
</organism>
<comment type="caution">
    <text evidence="9">The sequence shown here is derived from an EMBL/GenBank/DDBJ whole genome shotgun (WGS) entry which is preliminary data.</text>
</comment>
<evidence type="ECO:0000256" key="6">
    <source>
        <dbReference type="ARBA" id="ARBA00023136"/>
    </source>
</evidence>
<reference evidence="10" key="1">
    <citation type="journal article" date="2019" name="Int. J. Syst. Evol. Microbiol.">
        <title>The Global Catalogue of Microorganisms (GCM) 10K type strain sequencing project: providing services to taxonomists for standard genome sequencing and annotation.</title>
        <authorList>
            <consortium name="The Broad Institute Genomics Platform"/>
            <consortium name="The Broad Institute Genome Sequencing Center for Infectious Disease"/>
            <person name="Wu L."/>
            <person name="Ma J."/>
        </authorList>
    </citation>
    <scope>NUCLEOTIDE SEQUENCE [LARGE SCALE GENOMIC DNA]</scope>
    <source>
        <strain evidence="10">JCM 16546</strain>
    </source>
</reference>
<dbReference type="EMBL" id="BAAAYV010000025">
    <property type="protein sequence ID" value="GAA3670218.1"/>
    <property type="molecule type" value="Genomic_DNA"/>
</dbReference>
<evidence type="ECO:0000256" key="1">
    <source>
        <dbReference type="ARBA" id="ARBA00004651"/>
    </source>
</evidence>
<dbReference type="RefSeq" id="WP_221857063.1">
    <property type="nucleotide sequence ID" value="NZ_BAAAYV010000025.1"/>
</dbReference>
<accession>A0ABP7BUG9</accession>
<dbReference type="InterPro" id="IPR050366">
    <property type="entry name" value="BP-dependent_transpt_permease"/>
</dbReference>
<keyword evidence="4 7" id="KW-0812">Transmembrane</keyword>
<comment type="subcellular location">
    <subcellularLocation>
        <location evidence="1 7">Cell membrane</location>
        <topology evidence="1 7">Multi-pass membrane protein</topology>
    </subcellularLocation>
</comment>
<evidence type="ECO:0000256" key="5">
    <source>
        <dbReference type="ARBA" id="ARBA00022989"/>
    </source>
</evidence>
<keyword evidence="2 7" id="KW-0813">Transport</keyword>
<evidence type="ECO:0000256" key="2">
    <source>
        <dbReference type="ARBA" id="ARBA00022448"/>
    </source>
</evidence>
<feature type="transmembrane region" description="Helical" evidence="7">
    <location>
        <begin position="26"/>
        <end position="48"/>
    </location>
</feature>
<feature type="transmembrane region" description="Helical" evidence="7">
    <location>
        <begin position="158"/>
        <end position="174"/>
    </location>
</feature>
<dbReference type="PROSITE" id="PS50928">
    <property type="entry name" value="ABC_TM1"/>
    <property type="match status" value="1"/>
</dbReference>
<dbReference type="PANTHER" id="PTHR43386">
    <property type="entry name" value="OLIGOPEPTIDE TRANSPORT SYSTEM PERMEASE PROTEIN APPC"/>
    <property type="match status" value="1"/>
</dbReference>
<evidence type="ECO:0000256" key="7">
    <source>
        <dbReference type="RuleBase" id="RU363032"/>
    </source>
</evidence>
<dbReference type="InterPro" id="IPR035906">
    <property type="entry name" value="MetI-like_sf"/>
</dbReference>
<dbReference type="Gene3D" id="1.10.3720.10">
    <property type="entry name" value="MetI-like"/>
    <property type="match status" value="1"/>
</dbReference>
<sequence>MTATEQLGAGAAAAPQERRAARRLRLPGGVATAIAAIVLGTAVLWALFPGLFTAVDPILPDTPNMLQPPSAAHPFGTDHLGRDVLARTIHGSALSLYATLLAVLIAFAAGSAIGVGAGFVGGVVDAVLMRVVDIVMSIPGLLLAMGVVTALGFGTTNIAIAVGIAATASFARLARGEVIRWRTSVFAEAARWVGVSPWRILWRYLLPLALKPVVALGVLEFGSAVIAVSTLSFLGFGQPPPAPEWGLLVAEGRDYLATAWWLTTFPGLVIVAVVLSANQLSRAIQGGRR</sequence>
<keyword evidence="5 7" id="KW-1133">Transmembrane helix</keyword>
<protein>
    <submittedName>
        <fullName evidence="9">ABC transporter permease</fullName>
    </submittedName>
</protein>
<keyword evidence="3" id="KW-1003">Cell membrane</keyword>
<dbReference type="Pfam" id="PF00528">
    <property type="entry name" value="BPD_transp_1"/>
    <property type="match status" value="1"/>
</dbReference>
<gene>
    <name evidence="9" type="ORF">GCM10022202_35460</name>
</gene>
<feature type="transmembrane region" description="Helical" evidence="7">
    <location>
        <begin position="257"/>
        <end position="280"/>
    </location>
</feature>
<evidence type="ECO:0000313" key="9">
    <source>
        <dbReference type="EMBL" id="GAA3670218.1"/>
    </source>
</evidence>
<dbReference type="Proteomes" id="UP001410795">
    <property type="component" value="Unassembled WGS sequence"/>
</dbReference>
<dbReference type="InterPro" id="IPR000515">
    <property type="entry name" value="MetI-like"/>
</dbReference>
<evidence type="ECO:0000259" key="8">
    <source>
        <dbReference type="PROSITE" id="PS50928"/>
    </source>
</evidence>